<name>A0A132PNY1_9MYCO</name>
<dbReference type="Proteomes" id="UP000070612">
    <property type="component" value="Unassembled WGS sequence"/>
</dbReference>
<proteinExistence type="predicted"/>
<feature type="chain" id="PRO_5039563616" description="Small hydrophilic protein" evidence="2">
    <location>
        <begin position="21"/>
        <end position="97"/>
    </location>
</feature>
<organism evidence="3 4">
    <name type="scientific">Mycolicibacterium wolinskyi</name>
    <dbReference type="NCBI Taxonomy" id="59750"/>
    <lineage>
        <taxon>Bacteria</taxon>
        <taxon>Bacillati</taxon>
        <taxon>Actinomycetota</taxon>
        <taxon>Actinomycetes</taxon>
        <taxon>Mycobacteriales</taxon>
        <taxon>Mycobacteriaceae</taxon>
        <taxon>Mycolicibacterium</taxon>
    </lineage>
</organism>
<evidence type="ECO:0000256" key="2">
    <source>
        <dbReference type="SAM" id="SignalP"/>
    </source>
</evidence>
<reference evidence="3 4" key="1">
    <citation type="submission" date="2015-07" db="EMBL/GenBank/DDBJ databases">
        <title>A draft genome sequence of Mycobacterium wolinskyi.</title>
        <authorList>
            <person name="de Man T.J."/>
            <person name="Perry K.A."/>
            <person name="Coulliette A.D."/>
            <person name="Jensen B."/>
            <person name="Toney N.C."/>
            <person name="Limbago B.M."/>
            <person name="Noble-Wang J."/>
        </authorList>
    </citation>
    <scope>NUCLEOTIDE SEQUENCE [LARGE SCALE GENOMIC DNA]</scope>
    <source>
        <strain evidence="3 4">CDC_01</strain>
    </source>
</reference>
<accession>A0A132PNY1</accession>
<protein>
    <recommendedName>
        <fullName evidence="5">Small hydrophilic protein</fullName>
    </recommendedName>
</protein>
<keyword evidence="2" id="KW-0732">Signal</keyword>
<keyword evidence="4" id="KW-1185">Reference proteome</keyword>
<dbReference type="PATRIC" id="fig|59750.3.peg.6438"/>
<comment type="caution">
    <text evidence="3">The sequence shown here is derived from an EMBL/GenBank/DDBJ whole genome shotgun (WGS) entry which is preliminary data.</text>
</comment>
<evidence type="ECO:0000313" key="4">
    <source>
        <dbReference type="Proteomes" id="UP000070612"/>
    </source>
</evidence>
<sequence length="97" mass="9487">MRTTILIPIAALVIAGAATAVGVSMTSSADEPPIGPIVVHAPQRPATAQSVAPPPESSGVPAPPPPVTHGGLPASGSWGGGDDDDWGDDGDDDDGDD</sequence>
<evidence type="ECO:0000313" key="3">
    <source>
        <dbReference type="EMBL" id="KWX24041.1"/>
    </source>
</evidence>
<feature type="compositionally biased region" description="Pro residues" evidence="1">
    <location>
        <begin position="52"/>
        <end position="67"/>
    </location>
</feature>
<feature type="signal peptide" evidence="2">
    <location>
        <begin position="1"/>
        <end position="20"/>
    </location>
</feature>
<evidence type="ECO:0000256" key="1">
    <source>
        <dbReference type="SAM" id="MobiDB-lite"/>
    </source>
</evidence>
<feature type="region of interest" description="Disordered" evidence="1">
    <location>
        <begin position="25"/>
        <end position="97"/>
    </location>
</feature>
<dbReference type="RefSeq" id="WP_067848433.1">
    <property type="nucleotide sequence ID" value="NZ_LGTW01000006.1"/>
</dbReference>
<dbReference type="EMBL" id="LGTW01000006">
    <property type="protein sequence ID" value="KWX24041.1"/>
    <property type="molecule type" value="Genomic_DNA"/>
</dbReference>
<evidence type="ECO:0008006" key="5">
    <source>
        <dbReference type="Google" id="ProtNLM"/>
    </source>
</evidence>
<dbReference type="AlphaFoldDB" id="A0A132PNY1"/>
<feature type="compositionally biased region" description="Acidic residues" evidence="1">
    <location>
        <begin position="81"/>
        <end position="97"/>
    </location>
</feature>
<gene>
    <name evidence="3" type="ORF">AFM11_11795</name>
</gene>